<evidence type="ECO:0000256" key="4">
    <source>
        <dbReference type="ARBA" id="ARBA00022597"/>
    </source>
</evidence>
<keyword evidence="8 9" id="KW-0472">Membrane</keyword>
<keyword evidence="7 9" id="KW-1133">Transmembrane helix</keyword>
<keyword evidence="6" id="KW-0677">Repeat</keyword>
<dbReference type="InterPro" id="IPR004316">
    <property type="entry name" value="SWEET_rpt"/>
</dbReference>
<feature type="transmembrane region" description="Helical" evidence="9">
    <location>
        <begin position="105"/>
        <end position="126"/>
    </location>
</feature>
<feature type="transmembrane region" description="Helical" evidence="9">
    <location>
        <begin position="132"/>
        <end position="153"/>
    </location>
</feature>
<comment type="similarity">
    <text evidence="2 9">Belongs to the SWEET sugar transporter family.</text>
</comment>
<comment type="caution">
    <text evidence="10">The sequence shown here is derived from an EMBL/GenBank/DDBJ whole genome shotgun (WGS) entry which is preliminary data.</text>
</comment>
<accession>A0AAD7LWH3</accession>
<evidence type="ECO:0000256" key="8">
    <source>
        <dbReference type="ARBA" id="ARBA00023136"/>
    </source>
</evidence>
<dbReference type="GO" id="GO:0005886">
    <property type="term" value="C:plasma membrane"/>
    <property type="evidence" value="ECO:0007669"/>
    <property type="project" value="UniProtKB-SubCell"/>
</dbReference>
<organism evidence="10 11">
    <name type="scientific">Quillaja saponaria</name>
    <name type="common">Soap bark tree</name>
    <dbReference type="NCBI Taxonomy" id="32244"/>
    <lineage>
        <taxon>Eukaryota</taxon>
        <taxon>Viridiplantae</taxon>
        <taxon>Streptophyta</taxon>
        <taxon>Embryophyta</taxon>
        <taxon>Tracheophyta</taxon>
        <taxon>Spermatophyta</taxon>
        <taxon>Magnoliopsida</taxon>
        <taxon>eudicotyledons</taxon>
        <taxon>Gunneridae</taxon>
        <taxon>Pentapetalae</taxon>
        <taxon>rosids</taxon>
        <taxon>fabids</taxon>
        <taxon>Fabales</taxon>
        <taxon>Quillajaceae</taxon>
        <taxon>Quillaja</taxon>
    </lineage>
</organism>
<feature type="transmembrane region" description="Helical" evidence="9">
    <location>
        <begin position="165"/>
        <end position="186"/>
    </location>
</feature>
<evidence type="ECO:0000256" key="7">
    <source>
        <dbReference type="ARBA" id="ARBA00022989"/>
    </source>
</evidence>
<dbReference type="GO" id="GO:0012505">
    <property type="term" value="C:endomembrane system"/>
    <property type="evidence" value="ECO:0007669"/>
    <property type="project" value="UniProtKB-SubCell"/>
</dbReference>
<sequence length="249" mass="28028">MSDWLRLTAGVMGNAASLLLYAAPILTFSRIIKKKSTEDFSCVPYIVALLNCLLYTWYGLPVVSYRWENFPVVTINGLGVLLEFSFILIYVWFASPKMKVKVVMGVIPVILLFCISAVVSAFAFHNHHRRKVFVGSIGLVASVVMYGSPLVAVKQVIIKKNVEYMPFYLSFFSFLSSLLWMAYGLLSHDLFLASPNLVGCPLGALQLMLYFKYKKTGITEEPNKWDLEKNDEKAKQLQLVNTDTINGKS</sequence>
<dbReference type="PANTHER" id="PTHR10791">
    <property type="entry name" value="RAG1-ACTIVATING PROTEIN 1"/>
    <property type="match status" value="1"/>
</dbReference>
<evidence type="ECO:0000256" key="6">
    <source>
        <dbReference type="ARBA" id="ARBA00022737"/>
    </source>
</evidence>
<gene>
    <name evidence="10" type="ORF">O6P43_015038</name>
</gene>
<dbReference type="KEGG" id="qsa:O6P43_015038"/>
<dbReference type="Proteomes" id="UP001163823">
    <property type="component" value="Chromosome 6"/>
</dbReference>
<evidence type="ECO:0000313" key="11">
    <source>
        <dbReference type="Proteomes" id="UP001163823"/>
    </source>
</evidence>
<reference evidence="10" key="1">
    <citation type="journal article" date="2023" name="Science">
        <title>Elucidation of the pathway for biosynthesis of saponin adjuvants from the soapbark tree.</title>
        <authorList>
            <person name="Reed J."/>
            <person name="Orme A."/>
            <person name="El-Demerdash A."/>
            <person name="Owen C."/>
            <person name="Martin L.B.B."/>
            <person name="Misra R.C."/>
            <person name="Kikuchi S."/>
            <person name="Rejzek M."/>
            <person name="Martin A.C."/>
            <person name="Harkess A."/>
            <person name="Leebens-Mack J."/>
            <person name="Louveau T."/>
            <person name="Stephenson M.J."/>
            <person name="Osbourn A."/>
        </authorList>
    </citation>
    <scope>NUCLEOTIDE SEQUENCE</scope>
    <source>
        <strain evidence="10">S10</strain>
    </source>
</reference>
<keyword evidence="3 9" id="KW-0813">Transport</keyword>
<feature type="transmembrane region" description="Helical" evidence="9">
    <location>
        <begin position="6"/>
        <end position="28"/>
    </location>
</feature>
<dbReference type="EMBL" id="JARAOO010000006">
    <property type="protein sequence ID" value="KAJ7965388.1"/>
    <property type="molecule type" value="Genomic_DNA"/>
</dbReference>
<evidence type="ECO:0000256" key="1">
    <source>
        <dbReference type="ARBA" id="ARBA00004127"/>
    </source>
</evidence>
<dbReference type="FunFam" id="1.20.1280.290:FF:000002">
    <property type="entry name" value="Bidirectional sugar transporter SWEET"/>
    <property type="match status" value="1"/>
</dbReference>
<feature type="transmembrane region" description="Helical" evidence="9">
    <location>
        <begin position="70"/>
        <end position="93"/>
    </location>
</feature>
<evidence type="ECO:0000256" key="2">
    <source>
        <dbReference type="ARBA" id="ARBA00007809"/>
    </source>
</evidence>
<dbReference type="FunFam" id="1.20.1280.290:FF:000001">
    <property type="entry name" value="Bidirectional sugar transporter SWEET"/>
    <property type="match status" value="1"/>
</dbReference>
<proteinExistence type="inferred from homology"/>
<dbReference type="GO" id="GO:0051260">
    <property type="term" value="P:protein homooligomerization"/>
    <property type="evidence" value="ECO:0007669"/>
    <property type="project" value="UniProtKB-ARBA"/>
</dbReference>
<comment type="subcellular location">
    <subcellularLocation>
        <location evidence="9">Cell membrane</location>
        <topology evidence="9">Multi-pass membrane protein</topology>
    </subcellularLocation>
    <subcellularLocation>
        <location evidence="1">Endomembrane system</location>
        <topology evidence="1">Multi-pass membrane protein</topology>
    </subcellularLocation>
</comment>
<dbReference type="Gene3D" id="1.20.1280.290">
    <property type="match status" value="2"/>
</dbReference>
<evidence type="ECO:0000256" key="9">
    <source>
        <dbReference type="RuleBase" id="RU910715"/>
    </source>
</evidence>
<keyword evidence="5 9" id="KW-0812">Transmembrane</keyword>
<dbReference type="PANTHER" id="PTHR10791:SF28">
    <property type="entry name" value="BIDIRECTIONAL SUGAR TRANSPORTER SWEET3"/>
    <property type="match status" value="1"/>
</dbReference>
<evidence type="ECO:0000256" key="5">
    <source>
        <dbReference type="ARBA" id="ARBA00022692"/>
    </source>
</evidence>
<protein>
    <recommendedName>
        <fullName evidence="9">Bidirectional sugar transporter SWEET</fullName>
    </recommendedName>
</protein>
<feature type="transmembrane region" description="Helical" evidence="9">
    <location>
        <begin position="192"/>
        <end position="211"/>
    </location>
</feature>
<dbReference type="GO" id="GO:0051119">
    <property type="term" value="F:sugar transmembrane transporter activity"/>
    <property type="evidence" value="ECO:0007669"/>
    <property type="project" value="InterPro"/>
</dbReference>
<name>A0AAD7LWH3_QUISA</name>
<keyword evidence="4 9" id="KW-0762">Sugar transport</keyword>
<dbReference type="AlphaFoldDB" id="A0AAD7LWH3"/>
<comment type="function">
    <text evidence="9">Mediates both low-affinity uptake and efflux of sugar across the membrane.</text>
</comment>
<keyword evidence="11" id="KW-1185">Reference proteome</keyword>
<dbReference type="Pfam" id="PF03083">
    <property type="entry name" value="MtN3_slv"/>
    <property type="match status" value="2"/>
</dbReference>
<dbReference type="InterPro" id="IPR047664">
    <property type="entry name" value="SWEET"/>
</dbReference>
<evidence type="ECO:0000313" key="10">
    <source>
        <dbReference type="EMBL" id="KAJ7965388.1"/>
    </source>
</evidence>
<evidence type="ECO:0000256" key="3">
    <source>
        <dbReference type="ARBA" id="ARBA00022448"/>
    </source>
</evidence>
<feature type="transmembrane region" description="Helical" evidence="9">
    <location>
        <begin position="40"/>
        <end position="58"/>
    </location>
</feature>